<dbReference type="Pfam" id="PF01027">
    <property type="entry name" value="Bax1-I"/>
    <property type="match status" value="1"/>
</dbReference>
<evidence type="ECO:0000256" key="3">
    <source>
        <dbReference type="ARBA" id="ARBA00022989"/>
    </source>
</evidence>
<dbReference type="PANTHER" id="PTHR23291:SF47">
    <property type="entry name" value="TRANSMEMBRANE BAX INHIBITOR MOTIF CONTAINING 7"/>
    <property type="match status" value="1"/>
</dbReference>
<feature type="transmembrane region" description="Helical" evidence="5">
    <location>
        <begin position="62"/>
        <end position="85"/>
    </location>
</feature>
<protein>
    <submittedName>
        <fullName evidence="6">Uncharacterized protein</fullName>
    </submittedName>
</protein>
<organism evidence="6 7">
    <name type="scientific">Varroa destructor</name>
    <name type="common">Honeybee mite</name>
    <dbReference type="NCBI Taxonomy" id="109461"/>
    <lineage>
        <taxon>Eukaryota</taxon>
        <taxon>Metazoa</taxon>
        <taxon>Ecdysozoa</taxon>
        <taxon>Arthropoda</taxon>
        <taxon>Chelicerata</taxon>
        <taxon>Arachnida</taxon>
        <taxon>Acari</taxon>
        <taxon>Parasitiformes</taxon>
        <taxon>Mesostigmata</taxon>
        <taxon>Gamasina</taxon>
        <taxon>Dermanyssoidea</taxon>
        <taxon>Varroidae</taxon>
        <taxon>Varroa</taxon>
    </lineage>
</organism>
<evidence type="ECO:0000313" key="6">
    <source>
        <dbReference type="EnsemblMetazoa" id="XP_022670495"/>
    </source>
</evidence>
<dbReference type="PANTHER" id="PTHR23291">
    <property type="entry name" value="BAX INHIBITOR-RELATED"/>
    <property type="match status" value="1"/>
</dbReference>
<keyword evidence="3 5" id="KW-1133">Transmembrane helix</keyword>
<evidence type="ECO:0000256" key="5">
    <source>
        <dbReference type="RuleBase" id="RU004379"/>
    </source>
</evidence>
<dbReference type="AlphaFoldDB" id="A0A7M7KR64"/>
<feature type="transmembrane region" description="Helical" evidence="5">
    <location>
        <begin position="147"/>
        <end position="166"/>
    </location>
</feature>
<keyword evidence="2 5" id="KW-0812">Transmembrane</keyword>
<name>A0A7M7KR64_VARDE</name>
<evidence type="ECO:0000256" key="4">
    <source>
        <dbReference type="ARBA" id="ARBA00023136"/>
    </source>
</evidence>
<feature type="transmembrane region" description="Helical" evidence="5">
    <location>
        <begin position="178"/>
        <end position="199"/>
    </location>
</feature>
<keyword evidence="4 5" id="KW-0472">Membrane</keyword>
<feature type="transmembrane region" description="Helical" evidence="5">
    <location>
        <begin position="91"/>
        <end position="112"/>
    </location>
</feature>
<feature type="transmembrane region" description="Helical" evidence="5">
    <location>
        <begin position="26"/>
        <end position="50"/>
    </location>
</feature>
<sequence length="252" mass="27378">MAEASSHSYTALEGEGFSEHTIRNSFVIKVLSLLTCMLLMTTTVVTVATVSSNTQDFLVDNWWISAIAMVALVAVAITLACSMQLRQSFPVNYALLTTLTMTQALLLAYIVSAYKTPSVLIAVSITCLGTGTVAILAMSSQLDLTRFGLHLIVALLALLGAELLLFSFMPSLRVQDRLIGGAAALIFSLYIAVDIQLLLGGRQFLLYPEDYIGAVITLHLDVVNVFITLYKLIGEYKDKNRESVSKEEARSG</sequence>
<dbReference type="InterPro" id="IPR006214">
    <property type="entry name" value="Bax_inhibitor_1-related"/>
</dbReference>
<reference evidence="6" key="1">
    <citation type="submission" date="2021-01" db="UniProtKB">
        <authorList>
            <consortium name="EnsemblMetazoa"/>
        </authorList>
    </citation>
    <scope>IDENTIFICATION</scope>
</reference>
<dbReference type="EnsemblMetazoa" id="XM_022814760">
    <property type="protein sequence ID" value="XP_022670495"/>
    <property type="gene ID" value="LOC111254180"/>
</dbReference>
<dbReference type="GO" id="GO:0016020">
    <property type="term" value="C:membrane"/>
    <property type="evidence" value="ECO:0007669"/>
    <property type="project" value="UniProtKB-SubCell"/>
</dbReference>
<dbReference type="KEGG" id="vde:111254180"/>
<evidence type="ECO:0000313" key="7">
    <source>
        <dbReference type="Proteomes" id="UP000594260"/>
    </source>
</evidence>
<accession>A0A7M7KR64</accession>
<proteinExistence type="inferred from homology"/>
<comment type="similarity">
    <text evidence="5">Belongs to the BI1 family.</text>
</comment>
<dbReference type="OMA" id="TICTAVM"/>
<comment type="subcellular location">
    <subcellularLocation>
        <location evidence="1">Membrane</location>
        <topology evidence="1">Multi-pass membrane protein</topology>
    </subcellularLocation>
</comment>
<dbReference type="RefSeq" id="XP_022670495.1">
    <property type="nucleotide sequence ID" value="XM_022814760.1"/>
</dbReference>
<feature type="transmembrane region" description="Helical" evidence="5">
    <location>
        <begin position="119"/>
        <end position="141"/>
    </location>
</feature>
<evidence type="ECO:0000256" key="2">
    <source>
        <dbReference type="ARBA" id="ARBA00022692"/>
    </source>
</evidence>
<dbReference type="GeneID" id="111254180"/>
<dbReference type="OrthoDB" id="7933078at2759"/>
<dbReference type="Proteomes" id="UP000594260">
    <property type="component" value="Unplaced"/>
</dbReference>
<dbReference type="InParanoid" id="A0A7M7KR64"/>
<evidence type="ECO:0000256" key="1">
    <source>
        <dbReference type="ARBA" id="ARBA00004141"/>
    </source>
</evidence>
<keyword evidence="7" id="KW-1185">Reference proteome</keyword>